<dbReference type="InterPro" id="IPR011990">
    <property type="entry name" value="TPR-like_helical_dom_sf"/>
</dbReference>
<gene>
    <name evidence="1" type="primary">hcpA_2</name>
    <name evidence="1" type="ORF">BN1804_03628</name>
</gene>
<evidence type="ECO:0000313" key="1">
    <source>
        <dbReference type="EMBL" id="CRL65696.1"/>
    </source>
</evidence>
<proteinExistence type="predicted"/>
<organism evidence="1 2">
    <name type="scientific">Proteus penneri</name>
    <dbReference type="NCBI Taxonomy" id="102862"/>
    <lineage>
        <taxon>Bacteria</taxon>
        <taxon>Pseudomonadati</taxon>
        <taxon>Pseudomonadota</taxon>
        <taxon>Gammaproteobacteria</taxon>
        <taxon>Enterobacterales</taxon>
        <taxon>Morganellaceae</taxon>
        <taxon>Proteus</taxon>
    </lineage>
</organism>
<dbReference type="AlphaFoldDB" id="A0A0G4QJ73"/>
<dbReference type="Proteomes" id="UP000183920">
    <property type="component" value="Unassembled WGS sequence"/>
</dbReference>
<dbReference type="EMBL" id="CVRY01000011">
    <property type="protein sequence ID" value="CRL65696.1"/>
    <property type="molecule type" value="Genomic_DNA"/>
</dbReference>
<dbReference type="PANTHER" id="PTHR11102:SF160">
    <property type="entry name" value="ERAD-ASSOCIATED E3 UBIQUITIN-PROTEIN LIGASE COMPONENT HRD3"/>
    <property type="match status" value="1"/>
</dbReference>
<evidence type="ECO:0000313" key="2">
    <source>
        <dbReference type="Proteomes" id="UP000183920"/>
    </source>
</evidence>
<dbReference type="InterPro" id="IPR006597">
    <property type="entry name" value="Sel1-like"/>
</dbReference>
<name>A0A0G4QJ73_9GAMM</name>
<dbReference type="SMART" id="SM00671">
    <property type="entry name" value="SEL1"/>
    <property type="match status" value="2"/>
</dbReference>
<reference evidence="2" key="1">
    <citation type="submission" date="2015-06" db="EMBL/GenBank/DDBJ databases">
        <authorList>
            <person name="Urmite Genomes"/>
        </authorList>
    </citation>
    <scope>NUCLEOTIDE SEQUENCE [LARGE SCALE GENOMIC DNA]</scope>
    <source>
        <strain evidence="2">CSUR P1867</strain>
    </source>
</reference>
<dbReference type="SUPFAM" id="SSF81901">
    <property type="entry name" value="HCP-like"/>
    <property type="match status" value="1"/>
</dbReference>
<dbReference type="Gene3D" id="1.25.40.10">
    <property type="entry name" value="Tetratricopeptide repeat domain"/>
    <property type="match status" value="1"/>
</dbReference>
<dbReference type="PANTHER" id="PTHR11102">
    <property type="entry name" value="SEL-1-LIKE PROTEIN"/>
    <property type="match status" value="1"/>
</dbReference>
<dbReference type="Pfam" id="PF08238">
    <property type="entry name" value="Sel1"/>
    <property type="match status" value="2"/>
</dbReference>
<dbReference type="RefSeq" id="WP_072065241.1">
    <property type="nucleotide sequence ID" value="NZ_CVRY01000011.1"/>
</dbReference>
<sequence length="78" mass="8815">MYYDGKGVKQDYHQAFQWFTKAADKGDATAQGLLGFMYDNGEGVRQNKPLAKKWFGKSCDNGEQAGCTMYKRLNESGY</sequence>
<dbReference type="InterPro" id="IPR050767">
    <property type="entry name" value="Sel1_AlgK"/>
</dbReference>
<protein>
    <submittedName>
        <fullName evidence="1">Beta-lactamase HcpA</fullName>
    </submittedName>
</protein>
<accession>A0A0G4QJ73</accession>